<sequence>MTKHATLSASSSSRWLSCPPSAMLERQFPNTTSTAAEVGTAAHAMSEHKLNSPLNHKSIYHPQFTTMRKWKVIPMILW</sequence>
<proteinExistence type="predicted"/>
<dbReference type="GeneID" id="303194970"/>
<name>A0A7V8SJR0_9LACT</name>
<evidence type="ECO:0000313" key="2">
    <source>
        <dbReference type="Proteomes" id="UP000530186"/>
    </source>
</evidence>
<comment type="caution">
    <text evidence="1">The sequence shown here is derived from an EMBL/GenBank/DDBJ whole genome shotgun (WGS) entry which is preliminary data.</text>
</comment>
<gene>
    <name evidence="1" type="ORF">HZR21_05505</name>
</gene>
<reference evidence="1 2" key="1">
    <citation type="submission" date="2020-07" db="EMBL/GenBank/DDBJ databases">
        <authorList>
            <person name="Hilgarth M."/>
            <person name="Werum V."/>
            <person name="Vogel R.F."/>
        </authorList>
    </citation>
    <scope>NUCLEOTIDE SEQUENCE [LARGE SCALE GENOMIC DNA]</scope>
    <source>
        <strain evidence="1 2">DSM 28961</strain>
    </source>
</reference>
<evidence type="ECO:0000313" key="1">
    <source>
        <dbReference type="EMBL" id="MBA0016604.1"/>
    </source>
</evidence>
<dbReference type="Pfam" id="PF10926">
    <property type="entry name" value="DUF2800"/>
    <property type="match status" value="1"/>
</dbReference>
<organism evidence="1 2">
    <name type="scientific">Pseudolactococcus laudensis</name>
    <dbReference type="NCBI Taxonomy" id="1494461"/>
    <lineage>
        <taxon>Bacteria</taxon>
        <taxon>Bacillati</taxon>
        <taxon>Bacillota</taxon>
        <taxon>Bacilli</taxon>
        <taxon>Lactobacillales</taxon>
        <taxon>Streptococcaceae</taxon>
        <taxon>Pseudolactococcus</taxon>
    </lineage>
</organism>
<dbReference type="EMBL" id="JACBNY010000007">
    <property type="protein sequence ID" value="MBA0016604.1"/>
    <property type="molecule type" value="Genomic_DNA"/>
</dbReference>
<dbReference type="InterPro" id="IPR021229">
    <property type="entry name" value="DUF2800"/>
</dbReference>
<keyword evidence="2" id="KW-1185">Reference proteome</keyword>
<dbReference type="Proteomes" id="UP000530186">
    <property type="component" value="Unassembled WGS sequence"/>
</dbReference>
<dbReference type="AlphaFoldDB" id="A0A7V8SJR0"/>
<accession>A0A7V8SJR0</accession>
<dbReference type="RefSeq" id="WP_180746797.1">
    <property type="nucleotide sequence ID" value="NZ_CBCRWQ010000008.1"/>
</dbReference>
<protein>
    <submittedName>
        <fullName evidence="1">DUF2800 domain-containing protein</fullName>
    </submittedName>
</protein>